<name>A0A1Q8QW45_9FIRM</name>
<dbReference type="Pfam" id="PF00753">
    <property type="entry name" value="Lactamase_B"/>
    <property type="match status" value="1"/>
</dbReference>
<dbReference type="EMBL" id="MLBF01000017">
    <property type="protein sequence ID" value="OLN31520.1"/>
    <property type="molecule type" value="Genomic_DNA"/>
</dbReference>
<organism evidence="2 3">
    <name type="scientific">Desulfosporosinus metallidurans</name>
    <dbReference type="NCBI Taxonomy" id="1888891"/>
    <lineage>
        <taxon>Bacteria</taxon>
        <taxon>Bacillati</taxon>
        <taxon>Bacillota</taxon>
        <taxon>Clostridia</taxon>
        <taxon>Eubacteriales</taxon>
        <taxon>Desulfitobacteriaceae</taxon>
        <taxon>Desulfosporosinus</taxon>
    </lineage>
</organism>
<accession>A0A1Q8QW45</accession>
<comment type="caution">
    <text evidence="2">The sequence shown here is derived from an EMBL/GenBank/DDBJ whole genome shotgun (WGS) entry which is preliminary data.</text>
</comment>
<dbReference type="Proteomes" id="UP000186102">
    <property type="component" value="Unassembled WGS sequence"/>
</dbReference>
<protein>
    <submittedName>
        <fullName evidence="2">Metal-dependent hydrolase</fullName>
    </submittedName>
</protein>
<sequence length="248" mass="27347">MKIANGIYMLEISANIMGTSSVINPTLIWDNDTVILIDTGFPGQLPQIREAIENVGVSFDKLNLVILTHQDIDHVGSLSTILKELPNSVKVLSHQEENAYIQGEKLPVKVAQLEANLNSLPNDLKALYEKLKAFYENNQAKVDKTLTDGEELPYCGGITVIYTPGHTPGHICLYHKQCKILIAGDALQLDGGELVQAPQSTNFDRDLSINSLKMLAKYDIETVICYHGGLFKDNANQRIAELANGHLH</sequence>
<keyword evidence="3" id="KW-1185">Reference proteome</keyword>
<dbReference type="InterPro" id="IPR001279">
    <property type="entry name" value="Metallo-B-lactamas"/>
</dbReference>
<evidence type="ECO:0000313" key="2">
    <source>
        <dbReference type="EMBL" id="OLN31520.1"/>
    </source>
</evidence>
<dbReference type="CDD" id="cd07721">
    <property type="entry name" value="yflN-like_MBL-fold"/>
    <property type="match status" value="1"/>
</dbReference>
<proteinExistence type="predicted"/>
<dbReference type="PANTHER" id="PTHR42951:SF15">
    <property type="entry name" value="METALLO-BETA-LACTAMASE SUPERFAMILY PROTEIN"/>
    <property type="match status" value="1"/>
</dbReference>
<dbReference type="Gene3D" id="3.60.15.10">
    <property type="entry name" value="Ribonuclease Z/Hydroxyacylglutathione hydrolase-like"/>
    <property type="match status" value="1"/>
</dbReference>
<dbReference type="OrthoDB" id="9761531at2"/>
<dbReference type="InterPro" id="IPR036866">
    <property type="entry name" value="RibonucZ/Hydroxyglut_hydro"/>
</dbReference>
<dbReference type="STRING" id="1888891.DSOL_2545"/>
<evidence type="ECO:0000313" key="3">
    <source>
        <dbReference type="Proteomes" id="UP000186102"/>
    </source>
</evidence>
<dbReference type="InterPro" id="IPR050855">
    <property type="entry name" value="NDM-1-like"/>
</dbReference>
<dbReference type="RefSeq" id="WP_075365150.1">
    <property type="nucleotide sequence ID" value="NZ_MLBF01000017.1"/>
</dbReference>
<keyword evidence="2" id="KW-0378">Hydrolase</keyword>
<gene>
    <name evidence="2" type="ORF">DSOL_2545</name>
</gene>
<dbReference type="AlphaFoldDB" id="A0A1Q8QW45"/>
<reference evidence="2 3" key="1">
    <citation type="submission" date="2016-09" db="EMBL/GenBank/DDBJ databases">
        <title>Complete genome of Desulfosporosinus sp. OL.</title>
        <authorList>
            <person name="Mardanov A."/>
            <person name="Beletsky A."/>
            <person name="Panova A."/>
            <person name="Karnachuk O."/>
            <person name="Ravin N."/>
        </authorList>
    </citation>
    <scope>NUCLEOTIDE SEQUENCE [LARGE SCALE GENOMIC DNA]</scope>
    <source>
        <strain evidence="2 3">OL</strain>
    </source>
</reference>
<dbReference type="SMART" id="SM00849">
    <property type="entry name" value="Lactamase_B"/>
    <property type="match status" value="1"/>
</dbReference>
<dbReference type="SUPFAM" id="SSF56281">
    <property type="entry name" value="Metallo-hydrolase/oxidoreductase"/>
    <property type="match status" value="1"/>
</dbReference>
<dbReference type="GO" id="GO:0016787">
    <property type="term" value="F:hydrolase activity"/>
    <property type="evidence" value="ECO:0007669"/>
    <property type="project" value="UniProtKB-KW"/>
</dbReference>
<evidence type="ECO:0000259" key="1">
    <source>
        <dbReference type="SMART" id="SM00849"/>
    </source>
</evidence>
<dbReference type="PANTHER" id="PTHR42951">
    <property type="entry name" value="METALLO-BETA-LACTAMASE DOMAIN-CONTAINING"/>
    <property type="match status" value="1"/>
</dbReference>
<feature type="domain" description="Metallo-beta-lactamase" evidence="1">
    <location>
        <begin position="22"/>
        <end position="227"/>
    </location>
</feature>